<gene>
    <name evidence="9" type="primary">fccA_2</name>
    <name evidence="9" type="ORF">ERS672216_00464</name>
</gene>
<dbReference type="GO" id="GO:0046872">
    <property type="term" value="F:metal ion binding"/>
    <property type="evidence" value="ECO:0007669"/>
    <property type="project" value="UniProtKB-KW"/>
</dbReference>
<dbReference type="InterPro" id="IPR050597">
    <property type="entry name" value="Cytochrome_c_Oxidase_Subunit"/>
</dbReference>
<dbReference type="PANTHER" id="PTHR33751">
    <property type="entry name" value="CBB3-TYPE CYTOCHROME C OXIDASE SUBUNIT FIXP"/>
    <property type="match status" value="1"/>
</dbReference>
<dbReference type="InterPro" id="IPR009056">
    <property type="entry name" value="Cyt_c-like_dom"/>
</dbReference>
<dbReference type="Gene3D" id="1.10.760.10">
    <property type="entry name" value="Cytochrome c-like domain"/>
    <property type="match status" value="1"/>
</dbReference>
<evidence type="ECO:0000256" key="6">
    <source>
        <dbReference type="PROSITE-ProRule" id="PRU00433"/>
    </source>
</evidence>
<evidence type="ECO:0000256" key="4">
    <source>
        <dbReference type="ARBA" id="ARBA00022982"/>
    </source>
</evidence>
<keyword evidence="1" id="KW-0813">Transport</keyword>
<reference evidence="9 10" key="1">
    <citation type="submission" date="2016-02" db="EMBL/GenBank/DDBJ databases">
        <authorList>
            <consortium name="Pathogen Informatics"/>
        </authorList>
    </citation>
    <scope>NUCLEOTIDE SEQUENCE [LARGE SCALE GENOMIC DNA]</scope>
    <source>
        <strain evidence="9 10">RC20</strain>
    </source>
</reference>
<keyword evidence="7" id="KW-0732">Signal</keyword>
<keyword evidence="3 6" id="KW-0479">Metal-binding</keyword>
<dbReference type="PROSITE" id="PS51007">
    <property type="entry name" value="CYTC"/>
    <property type="match status" value="1"/>
</dbReference>
<evidence type="ECO:0000256" key="3">
    <source>
        <dbReference type="ARBA" id="ARBA00022723"/>
    </source>
</evidence>
<sequence>MKKVVVGICVCIIALMIFMITSQTSSQSMPKTQPKKPNLEPKKEIVLQEKDDIKKIKELKQSVKAKQTSKLYLVSCAPCHGDDARGVIAPSIAGKSKDEILARLKDYKAGKYPNTLMAGVLQNINDVNLSALAGEISELKK</sequence>
<evidence type="ECO:0000259" key="8">
    <source>
        <dbReference type="PROSITE" id="PS51007"/>
    </source>
</evidence>
<keyword evidence="2 6" id="KW-0349">Heme</keyword>
<dbReference type="SUPFAM" id="SSF46626">
    <property type="entry name" value="Cytochrome c"/>
    <property type="match status" value="1"/>
</dbReference>
<accession>A0A128EC83</accession>
<dbReference type="Proteomes" id="UP000069632">
    <property type="component" value="Unassembled WGS sequence"/>
</dbReference>
<feature type="chain" id="PRO_5007281453" evidence="7">
    <location>
        <begin position="27"/>
        <end position="141"/>
    </location>
</feature>
<dbReference type="RefSeq" id="WP_075492990.1">
    <property type="nucleotide sequence ID" value="NZ_CP053844.1"/>
</dbReference>
<evidence type="ECO:0000256" key="7">
    <source>
        <dbReference type="SAM" id="SignalP"/>
    </source>
</evidence>
<keyword evidence="4" id="KW-0249">Electron transport</keyword>
<dbReference type="OrthoDB" id="5359603at2"/>
<keyword evidence="10" id="KW-1185">Reference proteome</keyword>
<protein>
    <submittedName>
        <fullName evidence="9">Flavocytochrome c cytochrome subunit</fullName>
    </submittedName>
</protein>
<dbReference type="PANTHER" id="PTHR33751:SF9">
    <property type="entry name" value="CYTOCHROME C4"/>
    <property type="match status" value="1"/>
</dbReference>
<organism evidence="9 10">
    <name type="scientific">Campylobacter geochelonis</name>
    <dbReference type="NCBI Taxonomy" id="1780362"/>
    <lineage>
        <taxon>Bacteria</taxon>
        <taxon>Pseudomonadati</taxon>
        <taxon>Campylobacterota</taxon>
        <taxon>Epsilonproteobacteria</taxon>
        <taxon>Campylobacterales</taxon>
        <taxon>Campylobacteraceae</taxon>
        <taxon>Campylobacter</taxon>
    </lineage>
</organism>
<dbReference type="GO" id="GO:0009055">
    <property type="term" value="F:electron transfer activity"/>
    <property type="evidence" value="ECO:0007669"/>
    <property type="project" value="InterPro"/>
</dbReference>
<feature type="signal peptide" evidence="7">
    <location>
        <begin position="1"/>
        <end position="26"/>
    </location>
</feature>
<dbReference type="InterPro" id="IPR036909">
    <property type="entry name" value="Cyt_c-like_dom_sf"/>
</dbReference>
<evidence type="ECO:0000313" key="10">
    <source>
        <dbReference type="Proteomes" id="UP000069632"/>
    </source>
</evidence>
<evidence type="ECO:0000256" key="2">
    <source>
        <dbReference type="ARBA" id="ARBA00022617"/>
    </source>
</evidence>
<evidence type="ECO:0000256" key="1">
    <source>
        <dbReference type="ARBA" id="ARBA00022448"/>
    </source>
</evidence>
<dbReference type="GO" id="GO:0020037">
    <property type="term" value="F:heme binding"/>
    <property type="evidence" value="ECO:0007669"/>
    <property type="project" value="InterPro"/>
</dbReference>
<name>A0A128EC83_9BACT</name>
<dbReference type="EMBL" id="FIZP01000001">
    <property type="protein sequence ID" value="CZE46604.1"/>
    <property type="molecule type" value="Genomic_DNA"/>
</dbReference>
<dbReference type="AlphaFoldDB" id="A0A128EC83"/>
<feature type="domain" description="Cytochrome c" evidence="8">
    <location>
        <begin position="63"/>
        <end position="140"/>
    </location>
</feature>
<evidence type="ECO:0000313" key="9">
    <source>
        <dbReference type="EMBL" id="CZE46604.1"/>
    </source>
</evidence>
<keyword evidence="5 6" id="KW-0408">Iron</keyword>
<evidence type="ECO:0000256" key="5">
    <source>
        <dbReference type="ARBA" id="ARBA00023004"/>
    </source>
</evidence>
<proteinExistence type="predicted"/>